<sequence length="126" mass="14509">MPHFIVEYTDNLKSEGDIPSLLQKVNDVIIDQGGVFPTGGIRSRAIELKDYVVADGKEDDAFVHAQLRIGGGRSDEEKKKVCDDIFQVMTDHFEDLLEKRYLALSFELHEFQHATYKKNNIHQRFK</sequence>
<dbReference type="EMBL" id="FONT01000004">
    <property type="protein sequence ID" value="SFE82623.1"/>
    <property type="molecule type" value="Genomic_DNA"/>
</dbReference>
<dbReference type="Proteomes" id="UP000199516">
    <property type="component" value="Unassembled WGS sequence"/>
</dbReference>
<gene>
    <name evidence="1" type="ORF">SAMN05192532_104225</name>
</gene>
<dbReference type="RefSeq" id="WP_091661536.1">
    <property type="nucleotide sequence ID" value="NZ_FONT01000004.1"/>
</dbReference>
<dbReference type="GO" id="GO:0008704">
    <property type="term" value="F:5-carboxymethyl-2-hydroxymuconate delta-isomerase activity"/>
    <property type="evidence" value="ECO:0007669"/>
    <property type="project" value="InterPro"/>
</dbReference>
<dbReference type="OrthoDB" id="9814215at2"/>
<dbReference type="STRING" id="930128.SAMN05192532_104225"/>
<dbReference type="PANTHER" id="PTHR37950:SF1">
    <property type="entry name" value="4-HYDROXYPHENYLACETATE CATABOLISM PROTEIN"/>
    <property type="match status" value="1"/>
</dbReference>
<dbReference type="Gene3D" id="3.30.429.10">
    <property type="entry name" value="Macrophage Migration Inhibitory Factor"/>
    <property type="match status" value="1"/>
</dbReference>
<protein>
    <submittedName>
        <fullName evidence="1">5-carboxymethyl-2-hydroxymuconate delta isomerase</fullName>
    </submittedName>
</protein>
<keyword evidence="2" id="KW-1185">Reference proteome</keyword>
<reference evidence="1 2" key="1">
    <citation type="submission" date="2016-10" db="EMBL/GenBank/DDBJ databases">
        <authorList>
            <person name="de Groot N.N."/>
        </authorList>
    </citation>
    <scope>NUCLEOTIDE SEQUENCE [LARGE SCALE GENOMIC DNA]</scope>
    <source>
        <strain evidence="1 2">DSM 23995</strain>
    </source>
</reference>
<name>A0A1I2DQP0_9BACI</name>
<accession>A0A1I2DQP0</accession>
<evidence type="ECO:0000313" key="1">
    <source>
        <dbReference type="EMBL" id="SFE82623.1"/>
    </source>
</evidence>
<keyword evidence="1" id="KW-0413">Isomerase</keyword>
<dbReference type="Pfam" id="PF02962">
    <property type="entry name" value="CHMI"/>
    <property type="match status" value="1"/>
</dbReference>
<dbReference type="CDD" id="cd00580">
    <property type="entry name" value="CHMI"/>
    <property type="match status" value="1"/>
</dbReference>
<organism evidence="1 2">
    <name type="scientific">Alteribacillus iranensis</name>
    <dbReference type="NCBI Taxonomy" id="930128"/>
    <lineage>
        <taxon>Bacteria</taxon>
        <taxon>Bacillati</taxon>
        <taxon>Bacillota</taxon>
        <taxon>Bacilli</taxon>
        <taxon>Bacillales</taxon>
        <taxon>Bacillaceae</taxon>
        <taxon>Alteribacillus</taxon>
    </lineage>
</organism>
<evidence type="ECO:0000313" key="2">
    <source>
        <dbReference type="Proteomes" id="UP000199516"/>
    </source>
</evidence>
<dbReference type="PANTHER" id="PTHR37950">
    <property type="entry name" value="4-HYDROXYPHENYLACETATE CATABOLISM PROTEIN"/>
    <property type="match status" value="1"/>
</dbReference>
<dbReference type="SUPFAM" id="SSF55331">
    <property type="entry name" value="Tautomerase/MIF"/>
    <property type="match status" value="1"/>
</dbReference>
<dbReference type="InterPro" id="IPR004220">
    <property type="entry name" value="5-COMe_2-OHmuconate_Isoase"/>
</dbReference>
<proteinExistence type="predicted"/>
<dbReference type="InterPro" id="IPR014347">
    <property type="entry name" value="Tautomerase/MIF_sf"/>
</dbReference>
<dbReference type="AlphaFoldDB" id="A0A1I2DQP0"/>